<gene>
    <name evidence="7" type="ORF">BSTOLATCC_MIC3529</name>
</gene>
<dbReference type="GO" id="GO:0006511">
    <property type="term" value="P:ubiquitin-dependent protein catabolic process"/>
    <property type="evidence" value="ECO:0007669"/>
    <property type="project" value="TreeGrafter"/>
</dbReference>
<feature type="transmembrane region" description="Helical" evidence="5">
    <location>
        <begin position="7"/>
        <end position="25"/>
    </location>
</feature>
<comment type="caution">
    <text evidence="7">The sequence shown here is derived from an EMBL/GenBank/DDBJ whole genome shotgun (WGS) entry which is preliminary data.</text>
</comment>
<evidence type="ECO:0000256" key="3">
    <source>
        <dbReference type="ARBA" id="ARBA00022833"/>
    </source>
</evidence>
<feature type="transmembrane region" description="Helical" evidence="5">
    <location>
        <begin position="117"/>
        <end position="142"/>
    </location>
</feature>
<protein>
    <recommendedName>
        <fullName evidence="6">RING-type domain-containing protein</fullName>
    </recommendedName>
</protein>
<dbReference type="Proteomes" id="UP001162131">
    <property type="component" value="Unassembled WGS sequence"/>
</dbReference>
<evidence type="ECO:0000256" key="2">
    <source>
        <dbReference type="ARBA" id="ARBA00022771"/>
    </source>
</evidence>
<keyword evidence="1" id="KW-0479">Metal-binding</keyword>
<sequence length="240" mass="28068">MAYQKSFWIIFLGISIFRSILYYSTHNTDYKTCKYPIGLWQCIEFSSITVVLILNIIGHISHQQGYSRNCRNLFLIVTPLLQFINLLWTIIGTYWIIYTLTRERYCLPESGKPYQLAVTLVSYYIYWSITSCSVALLGILMIMNYQQRIIGMDLINLDTNQSRRNTRLTQDQIQTIKTELLDECMTCSICLEIVDPGVEVRVLPLCMHKFHCECIDQWLKRNAMCPYCRRHVSIDAISVA</sequence>
<name>A0AAU9IAL4_9CILI</name>
<dbReference type="Pfam" id="PF13639">
    <property type="entry name" value="zf-RING_2"/>
    <property type="match status" value="1"/>
</dbReference>
<evidence type="ECO:0000256" key="4">
    <source>
        <dbReference type="PROSITE-ProRule" id="PRU00175"/>
    </source>
</evidence>
<dbReference type="SUPFAM" id="SSF57850">
    <property type="entry name" value="RING/U-box"/>
    <property type="match status" value="1"/>
</dbReference>
<dbReference type="AlphaFoldDB" id="A0AAU9IAL4"/>
<dbReference type="GO" id="GO:0008270">
    <property type="term" value="F:zinc ion binding"/>
    <property type="evidence" value="ECO:0007669"/>
    <property type="project" value="UniProtKB-KW"/>
</dbReference>
<dbReference type="GO" id="GO:0061630">
    <property type="term" value="F:ubiquitin protein ligase activity"/>
    <property type="evidence" value="ECO:0007669"/>
    <property type="project" value="TreeGrafter"/>
</dbReference>
<proteinExistence type="predicted"/>
<organism evidence="7 8">
    <name type="scientific">Blepharisma stoltei</name>
    <dbReference type="NCBI Taxonomy" id="1481888"/>
    <lineage>
        <taxon>Eukaryota</taxon>
        <taxon>Sar</taxon>
        <taxon>Alveolata</taxon>
        <taxon>Ciliophora</taxon>
        <taxon>Postciliodesmatophora</taxon>
        <taxon>Heterotrichea</taxon>
        <taxon>Heterotrichida</taxon>
        <taxon>Blepharismidae</taxon>
        <taxon>Blepharisma</taxon>
    </lineage>
</organism>
<evidence type="ECO:0000256" key="1">
    <source>
        <dbReference type="ARBA" id="ARBA00022723"/>
    </source>
</evidence>
<keyword evidence="2 4" id="KW-0863">Zinc-finger</keyword>
<keyword evidence="3" id="KW-0862">Zinc</keyword>
<keyword evidence="5" id="KW-0812">Transmembrane</keyword>
<evidence type="ECO:0000313" key="8">
    <source>
        <dbReference type="Proteomes" id="UP001162131"/>
    </source>
</evidence>
<evidence type="ECO:0000256" key="5">
    <source>
        <dbReference type="SAM" id="Phobius"/>
    </source>
</evidence>
<dbReference type="SMART" id="SM00184">
    <property type="entry name" value="RING"/>
    <property type="match status" value="1"/>
</dbReference>
<evidence type="ECO:0000259" key="6">
    <source>
        <dbReference type="PROSITE" id="PS50089"/>
    </source>
</evidence>
<accession>A0AAU9IAL4</accession>
<keyword evidence="5" id="KW-1133">Transmembrane helix</keyword>
<dbReference type="InterPro" id="IPR001841">
    <property type="entry name" value="Znf_RING"/>
</dbReference>
<dbReference type="PANTHER" id="PTHR45931">
    <property type="entry name" value="SI:CH211-59O9.10"/>
    <property type="match status" value="1"/>
</dbReference>
<feature type="transmembrane region" description="Helical" evidence="5">
    <location>
        <begin position="73"/>
        <end position="97"/>
    </location>
</feature>
<dbReference type="PROSITE" id="PS50089">
    <property type="entry name" value="ZF_RING_2"/>
    <property type="match status" value="1"/>
</dbReference>
<dbReference type="PANTHER" id="PTHR45931:SF3">
    <property type="entry name" value="RING ZINC FINGER-CONTAINING PROTEIN"/>
    <property type="match status" value="1"/>
</dbReference>
<keyword evidence="5" id="KW-0472">Membrane</keyword>
<dbReference type="EMBL" id="CAJZBQ010000004">
    <property type="protein sequence ID" value="CAG9311237.1"/>
    <property type="molecule type" value="Genomic_DNA"/>
</dbReference>
<keyword evidence="8" id="KW-1185">Reference proteome</keyword>
<dbReference type="Gene3D" id="3.30.40.10">
    <property type="entry name" value="Zinc/RING finger domain, C3HC4 (zinc finger)"/>
    <property type="match status" value="1"/>
</dbReference>
<reference evidence="7" key="1">
    <citation type="submission" date="2021-09" db="EMBL/GenBank/DDBJ databases">
        <authorList>
            <consortium name="AG Swart"/>
            <person name="Singh M."/>
            <person name="Singh A."/>
            <person name="Seah K."/>
            <person name="Emmerich C."/>
        </authorList>
    </citation>
    <scope>NUCLEOTIDE SEQUENCE</scope>
    <source>
        <strain evidence="7">ATCC30299</strain>
    </source>
</reference>
<feature type="domain" description="RING-type" evidence="6">
    <location>
        <begin position="187"/>
        <end position="229"/>
    </location>
</feature>
<feature type="transmembrane region" description="Helical" evidence="5">
    <location>
        <begin position="37"/>
        <end position="61"/>
    </location>
</feature>
<evidence type="ECO:0000313" key="7">
    <source>
        <dbReference type="EMBL" id="CAG9311237.1"/>
    </source>
</evidence>
<dbReference type="InterPro" id="IPR013083">
    <property type="entry name" value="Znf_RING/FYVE/PHD"/>
</dbReference>
<dbReference type="GO" id="GO:0005634">
    <property type="term" value="C:nucleus"/>
    <property type="evidence" value="ECO:0007669"/>
    <property type="project" value="TreeGrafter"/>
</dbReference>
<dbReference type="InterPro" id="IPR051834">
    <property type="entry name" value="RING_finger_E3_ligase"/>
</dbReference>